<name>A0AAD4WRS8_PRUDU</name>
<accession>A0AAD4WRS8</accession>
<reference evidence="1 2" key="1">
    <citation type="journal article" date="2022" name="G3 (Bethesda)">
        <title>Whole-genome sequence and methylome profiling of the almond [Prunus dulcis (Mill.) D.A. Webb] cultivar 'Nonpareil'.</title>
        <authorList>
            <person name="D'Amico-Willman K.M."/>
            <person name="Ouma W.Z."/>
            <person name="Meulia T."/>
            <person name="Sideli G.M."/>
            <person name="Gradziel T.M."/>
            <person name="Fresnedo-Ramirez J."/>
        </authorList>
    </citation>
    <scope>NUCLEOTIDE SEQUENCE [LARGE SCALE GENOMIC DNA]</scope>
    <source>
        <strain evidence="1">Clone GOH B32 T37-40</strain>
    </source>
</reference>
<dbReference type="Proteomes" id="UP001054821">
    <property type="component" value="Chromosome 1"/>
</dbReference>
<proteinExistence type="predicted"/>
<evidence type="ECO:0000313" key="1">
    <source>
        <dbReference type="EMBL" id="KAI5348395.1"/>
    </source>
</evidence>
<evidence type="ECO:0000313" key="2">
    <source>
        <dbReference type="Proteomes" id="UP001054821"/>
    </source>
</evidence>
<organism evidence="1 2">
    <name type="scientific">Prunus dulcis</name>
    <name type="common">Almond</name>
    <name type="synonym">Amygdalus dulcis</name>
    <dbReference type="NCBI Taxonomy" id="3755"/>
    <lineage>
        <taxon>Eukaryota</taxon>
        <taxon>Viridiplantae</taxon>
        <taxon>Streptophyta</taxon>
        <taxon>Embryophyta</taxon>
        <taxon>Tracheophyta</taxon>
        <taxon>Spermatophyta</taxon>
        <taxon>Magnoliopsida</taxon>
        <taxon>eudicotyledons</taxon>
        <taxon>Gunneridae</taxon>
        <taxon>Pentapetalae</taxon>
        <taxon>rosids</taxon>
        <taxon>fabids</taxon>
        <taxon>Rosales</taxon>
        <taxon>Rosaceae</taxon>
        <taxon>Amygdaloideae</taxon>
        <taxon>Amygdaleae</taxon>
        <taxon>Prunus</taxon>
    </lineage>
</organism>
<gene>
    <name evidence="1" type="ORF">L3X38_001282</name>
</gene>
<sequence>MNNGRRNNFGSCSSALGVLGTAHAASCQLCHDSSHFDSRCPMLSQFARPHVPNSLHTTFAGLQIAGQLQTPAPGPTYTTHSLHDPSWYPDTGASTHMIGNLSLLQQCLPYNGYDTVHLGNGDQMPISYTGNMSLFIGSN</sequence>
<dbReference type="EMBL" id="JAJFAZ020000001">
    <property type="protein sequence ID" value="KAI5348395.1"/>
    <property type="molecule type" value="Genomic_DNA"/>
</dbReference>
<comment type="caution">
    <text evidence="1">The sequence shown here is derived from an EMBL/GenBank/DDBJ whole genome shotgun (WGS) entry which is preliminary data.</text>
</comment>
<keyword evidence="2" id="KW-1185">Reference proteome</keyword>
<protein>
    <submittedName>
        <fullName evidence="1">Uncharacterized protein</fullName>
    </submittedName>
</protein>
<dbReference type="AlphaFoldDB" id="A0AAD4WRS8"/>